<feature type="chain" id="PRO_5020669908" description="Phosphate-selective porin O and P" evidence="1">
    <location>
        <begin position="23"/>
        <end position="403"/>
    </location>
</feature>
<feature type="signal peptide" evidence="1">
    <location>
        <begin position="1"/>
        <end position="22"/>
    </location>
</feature>
<dbReference type="OrthoDB" id="1188513at2"/>
<dbReference type="EMBL" id="CP040602">
    <property type="protein sequence ID" value="QCU89134.1"/>
    <property type="molecule type" value="Genomic_DNA"/>
</dbReference>
<reference evidence="2 3" key="1">
    <citation type="submission" date="2019-05" db="EMBL/GenBank/DDBJ databases">
        <title>Thiomicrorhabdus sediminis sp. nov, a novel sulfur-oxidizing bacterium isolated from coastal sediment.</title>
        <authorList>
            <person name="Liu X."/>
        </authorList>
    </citation>
    <scope>NUCLEOTIDE SEQUENCE [LARGE SCALE GENOMIC DNA]</scope>
    <source>
        <strain evidence="2 3">G1</strain>
    </source>
</reference>
<accession>A0A4P9K2R0</accession>
<protein>
    <recommendedName>
        <fullName evidence="4">Phosphate-selective porin O and P</fullName>
    </recommendedName>
</protein>
<evidence type="ECO:0000313" key="3">
    <source>
        <dbReference type="Proteomes" id="UP000304864"/>
    </source>
</evidence>
<keyword evidence="1" id="KW-0732">Signal</keyword>
<name>A0A4P9K2R0_9GAMM</name>
<organism evidence="2 3">
    <name type="scientific">Thiomicrorhabdus sediminis</name>
    <dbReference type="NCBI Taxonomy" id="2580412"/>
    <lineage>
        <taxon>Bacteria</taxon>
        <taxon>Pseudomonadati</taxon>
        <taxon>Pseudomonadota</taxon>
        <taxon>Gammaproteobacteria</taxon>
        <taxon>Thiotrichales</taxon>
        <taxon>Piscirickettsiaceae</taxon>
        <taxon>Thiomicrorhabdus</taxon>
    </lineage>
</organism>
<proteinExistence type="predicted"/>
<dbReference type="AlphaFoldDB" id="A0A4P9K2R0"/>
<keyword evidence="3" id="KW-1185">Reference proteome</keyword>
<evidence type="ECO:0000313" key="2">
    <source>
        <dbReference type="EMBL" id="QCU89134.1"/>
    </source>
</evidence>
<dbReference type="KEGG" id="thig:FE785_00075"/>
<sequence length="403" mass="46840">MRQFRHILIASLCCWQTPFVLAAENIEFTAKTTLQAQAFQQAGSNSKQQDFYTSIKLEPQLFYGIDANNEIRAQGFYRYDGQSPSNTHGDIRELMYYHFADQWEFRAGIGKVFWGTTESRHLVDTVNQTDFIESLDDEQRLGQPILQNRFIKDWGTLDLFILPGFRQQDFGQADLRPAINTIQPAIYQSADKDSHIDLAARWSHYFGDLDIGLSYFTGTQRAPVLNAQLIGSEIKLQPVYVQTQQFAIDGQYIVADWLLKAEALWRFSHNYNTSQGFYSYNSKALVTGFEYTFYDINEKSHDLGLIGEFLYDEWSAITPFQRDWMTGLRWVWNDAASTEFLLGHIYDLDDQSQIWQLEASRRLNKSWTLEMTSRWVTNVDANNQLTQLLKGHNLLNLQVSFYF</sequence>
<evidence type="ECO:0000256" key="1">
    <source>
        <dbReference type="SAM" id="SignalP"/>
    </source>
</evidence>
<dbReference type="Proteomes" id="UP000304864">
    <property type="component" value="Chromosome"/>
</dbReference>
<gene>
    <name evidence="2" type="ORF">FE785_00075</name>
</gene>
<evidence type="ECO:0008006" key="4">
    <source>
        <dbReference type="Google" id="ProtNLM"/>
    </source>
</evidence>
<dbReference type="RefSeq" id="WP_138563194.1">
    <property type="nucleotide sequence ID" value="NZ_CP040602.1"/>
</dbReference>